<gene>
    <name evidence="1" type="ORF">NUW58_g1958</name>
</gene>
<name>A0ACC1PL54_9PEZI</name>
<keyword evidence="2" id="KW-1185">Reference proteome</keyword>
<evidence type="ECO:0000313" key="1">
    <source>
        <dbReference type="EMBL" id="KAJ2993059.1"/>
    </source>
</evidence>
<dbReference type="Proteomes" id="UP001143856">
    <property type="component" value="Unassembled WGS sequence"/>
</dbReference>
<dbReference type="EMBL" id="JAPDGR010000234">
    <property type="protein sequence ID" value="KAJ2993059.1"/>
    <property type="molecule type" value="Genomic_DNA"/>
</dbReference>
<proteinExistence type="predicted"/>
<protein>
    <submittedName>
        <fullName evidence="1">Uncharacterized protein</fullName>
    </submittedName>
</protein>
<organism evidence="1 2">
    <name type="scientific">Xylaria curta</name>
    <dbReference type="NCBI Taxonomy" id="42375"/>
    <lineage>
        <taxon>Eukaryota</taxon>
        <taxon>Fungi</taxon>
        <taxon>Dikarya</taxon>
        <taxon>Ascomycota</taxon>
        <taxon>Pezizomycotina</taxon>
        <taxon>Sordariomycetes</taxon>
        <taxon>Xylariomycetidae</taxon>
        <taxon>Xylariales</taxon>
        <taxon>Xylariaceae</taxon>
        <taxon>Xylaria</taxon>
    </lineage>
</organism>
<accession>A0ACC1PL54</accession>
<sequence length="806" mass="89371">MATQLTLDALYMVFNELALPLAPLDLKDALNLCLVSGAVHDFLYPWILRVDARIEPFLGSLEPPYWYFNLPKDVECWDNPRASALEFFIKSDNVKLVSKYFTHIPVDMNAVFHLRTGFRKILSVAVEARATSVVKFLLQEGIDVSGFCRYEHPLRFAIRNSEVLLARMLLEHGSLQACANPRNRNECISEEEKDYRIFGLVTCFGRDDSNREEINKMLLSYCSDINRTDEDGLTILHRVCSNYCHRSSPETIRSLVHAGADIDALTRGERSHGRLHRRTALNFAAERAEPKSIQVLLEMGASAQGAAALNIAGPEMVTRFHKDLHPTKFWKRSAKALVHHGLVGPQGILDESRNVLVDITFLSAQIQVDATELWGFFLESGVFDVHHRNEFGQTFLAQLVSRCFGKTPLLEPFWKPSLIRALINAGSDPDTVDHSGMTPLHWSVLYGDLDTAELLVELGANPAKEVNGATPTHYAFGKPFARRGPITAQSICGLSETQMAPATFRSQDRPVREKHAAFSKDAERQMFSIMALLSPFAECSRDENGHTPREIAESASTGLLKEGESQLLRLGPLRVFREARYPFPRPLIDLDTNESRHIGFTQLKTTSNMGQFQRFQVTMARFRSCTSFPGYNDSTGIAAPLKVVADSTGQGIDGNSFVPKYATAVGGGSWGFITIPLGGSVNETKLQMRCGSGSLQAQLNTGINGIQWQTLVAAGTPAESVFGFGLPNLPDPNYELEPYIHDIDGVRQPGVFIGAVNVTTWGFNYQNSSETGEYYYLRLLGPNSHNLATGEQLNEGEFTGCIKVDG</sequence>
<evidence type="ECO:0000313" key="2">
    <source>
        <dbReference type="Proteomes" id="UP001143856"/>
    </source>
</evidence>
<reference evidence="1" key="1">
    <citation type="submission" date="2022-10" db="EMBL/GenBank/DDBJ databases">
        <title>Genome Sequence of Xylaria curta.</title>
        <authorList>
            <person name="Buettner E."/>
        </authorList>
    </citation>
    <scope>NUCLEOTIDE SEQUENCE</scope>
    <source>
        <strain evidence="1">Babe10</strain>
    </source>
</reference>
<comment type="caution">
    <text evidence="1">The sequence shown here is derived from an EMBL/GenBank/DDBJ whole genome shotgun (WGS) entry which is preliminary data.</text>
</comment>